<keyword evidence="3" id="KW-1185">Reference proteome</keyword>
<dbReference type="Proteomes" id="UP001501265">
    <property type="component" value="Unassembled WGS sequence"/>
</dbReference>
<protein>
    <submittedName>
        <fullName evidence="2">Uncharacterized protein</fullName>
    </submittedName>
</protein>
<organism evidence="2 3">
    <name type="scientific">Streptomyces ziwulingensis</name>
    <dbReference type="NCBI Taxonomy" id="1045501"/>
    <lineage>
        <taxon>Bacteria</taxon>
        <taxon>Bacillati</taxon>
        <taxon>Actinomycetota</taxon>
        <taxon>Actinomycetes</taxon>
        <taxon>Kitasatosporales</taxon>
        <taxon>Streptomycetaceae</taxon>
        <taxon>Streptomyces</taxon>
    </lineage>
</organism>
<gene>
    <name evidence="2" type="ORF">GCM10023220_58230</name>
</gene>
<evidence type="ECO:0000256" key="1">
    <source>
        <dbReference type="SAM" id="MobiDB-lite"/>
    </source>
</evidence>
<proteinExistence type="predicted"/>
<reference evidence="3" key="1">
    <citation type="journal article" date="2019" name="Int. J. Syst. Evol. Microbiol.">
        <title>The Global Catalogue of Microorganisms (GCM) 10K type strain sequencing project: providing services to taxonomists for standard genome sequencing and annotation.</title>
        <authorList>
            <consortium name="The Broad Institute Genomics Platform"/>
            <consortium name="The Broad Institute Genome Sequencing Center for Infectious Disease"/>
            <person name="Wu L."/>
            <person name="Ma J."/>
        </authorList>
    </citation>
    <scope>NUCLEOTIDE SEQUENCE [LARGE SCALE GENOMIC DNA]</scope>
    <source>
        <strain evidence="3">JCM 18081</strain>
    </source>
</reference>
<dbReference type="EMBL" id="BAABIG010000071">
    <property type="protein sequence ID" value="GAA4817998.1"/>
    <property type="molecule type" value="Genomic_DNA"/>
</dbReference>
<accession>A0ABP9CWH1</accession>
<evidence type="ECO:0000313" key="2">
    <source>
        <dbReference type="EMBL" id="GAA4817998.1"/>
    </source>
</evidence>
<evidence type="ECO:0000313" key="3">
    <source>
        <dbReference type="Proteomes" id="UP001501265"/>
    </source>
</evidence>
<feature type="region of interest" description="Disordered" evidence="1">
    <location>
        <begin position="1"/>
        <end position="40"/>
    </location>
</feature>
<name>A0ABP9CWH1_9ACTN</name>
<comment type="caution">
    <text evidence="2">The sequence shown here is derived from an EMBL/GenBank/DDBJ whole genome shotgun (WGS) entry which is preliminary data.</text>
</comment>
<sequence>MLDFLDRIEQPGMPARATEAKGSSLQPPLSPLSDEPDRYRPVSVLDVTGTRQYRFMSEFRRVEARSVERVVRPLPPDAGMRSRPEERVITCSTALSGTRA</sequence>
<feature type="compositionally biased region" description="Low complexity" evidence="1">
    <location>
        <begin position="23"/>
        <end position="33"/>
    </location>
</feature>